<evidence type="ECO:0000259" key="1">
    <source>
        <dbReference type="Pfam" id="PF04149"/>
    </source>
</evidence>
<gene>
    <name evidence="2" type="ORF">GCM10009757_01450</name>
</gene>
<dbReference type="Pfam" id="PF04149">
    <property type="entry name" value="DUF397"/>
    <property type="match status" value="1"/>
</dbReference>
<name>A0ABP5G794_9ACTN</name>
<proteinExistence type="predicted"/>
<dbReference type="InterPro" id="IPR007278">
    <property type="entry name" value="DUF397"/>
</dbReference>
<keyword evidence="3" id="KW-1185">Reference proteome</keyword>
<organism evidence="2 3">
    <name type="scientific">Streptomyces cheonanensis</name>
    <dbReference type="NCBI Taxonomy" id="312720"/>
    <lineage>
        <taxon>Bacteria</taxon>
        <taxon>Bacillati</taxon>
        <taxon>Actinomycetota</taxon>
        <taxon>Actinomycetes</taxon>
        <taxon>Kitasatosporales</taxon>
        <taxon>Streptomycetaceae</taxon>
        <taxon>Streptomyces</taxon>
    </lineage>
</organism>
<feature type="domain" description="DUF397" evidence="1">
    <location>
        <begin position="32"/>
        <end position="83"/>
    </location>
</feature>
<reference evidence="3" key="1">
    <citation type="journal article" date="2019" name="Int. J. Syst. Evol. Microbiol.">
        <title>The Global Catalogue of Microorganisms (GCM) 10K type strain sequencing project: providing services to taxonomists for standard genome sequencing and annotation.</title>
        <authorList>
            <consortium name="The Broad Institute Genomics Platform"/>
            <consortium name="The Broad Institute Genome Sequencing Center for Infectious Disease"/>
            <person name="Wu L."/>
            <person name="Ma J."/>
        </authorList>
    </citation>
    <scope>NUCLEOTIDE SEQUENCE [LARGE SCALE GENOMIC DNA]</scope>
    <source>
        <strain evidence="3">JCM 14549</strain>
    </source>
</reference>
<dbReference type="Proteomes" id="UP001403094">
    <property type="component" value="Unassembled WGS sequence"/>
</dbReference>
<sequence length="88" mass="9382">MLQGSRRKLREAIAEKPDMNTGDLYAFDLSDAAWYKSSFSNGGEQCVEVAGLPGGIAVRDSKDPAKGTLRCPAGQWGAFCQAVNEGTL</sequence>
<accession>A0ABP5G794</accession>
<dbReference type="EMBL" id="BAAANQ010000001">
    <property type="protein sequence ID" value="GAA2040096.1"/>
    <property type="molecule type" value="Genomic_DNA"/>
</dbReference>
<comment type="caution">
    <text evidence="2">The sequence shown here is derived from an EMBL/GenBank/DDBJ whole genome shotgun (WGS) entry which is preliminary data.</text>
</comment>
<evidence type="ECO:0000313" key="2">
    <source>
        <dbReference type="EMBL" id="GAA2040096.1"/>
    </source>
</evidence>
<evidence type="ECO:0000313" key="3">
    <source>
        <dbReference type="Proteomes" id="UP001403094"/>
    </source>
</evidence>
<protein>
    <recommendedName>
        <fullName evidence="1">DUF397 domain-containing protein</fullName>
    </recommendedName>
</protein>